<organism evidence="2 3">
    <name type="scientific">Chlorella sorokiniana</name>
    <name type="common">Freshwater green alga</name>
    <dbReference type="NCBI Taxonomy" id="3076"/>
    <lineage>
        <taxon>Eukaryota</taxon>
        <taxon>Viridiplantae</taxon>
        <taxon>Chlorophyta</taxon>
        <taxon>core chlorophytes</taxon>
        <taxon>Trebouxiophyceae</taxon>
        <taxon>Chlorellales</taxon>
        <taxon>Chlorellaceae</taxon>
        <taxon>Chlorella clade</taxon>
        <taxon>Chlorella</taxon>
    </lineage>
</organism>
<evidence type="ECO:0000313" key="2">
    <source>
        <dbReference type="EMBL" id="PRW59640.1"/>
    </source>
</evidence>
<protein>
    <submittedName>
        <fullName evidence="2">Uncharacterized protein</fullName>
    </submittedName>
</protein>
<dbReference type="Proteomes" id="UP000239899">
    <property type="component" value="Unassembled WGS sequence"/>
</dbReference>
<dbReference type="AlphaFoldDB" id="A0A2P6U017"/>
<accession>A0A2P6U017</accession>
<name>A0A2P6U017_CHLSO</name>
<feature type="region of interest" description="Disordered" evidence="1">
    <location>
        <begin position="165"/>
        <end position="244"/>
    </location>
</feature>
<sequence>MYRCSRFPKNHCNVCCPLEVALVPLRPSAGTPHASAALQQQQQQQQRRRQQQQQQQQQQSLRSTASMGKIGSPISPVAGSGAEAVGEQDGKTPSQEHRPPRLPAAPTKSSSVESRHREDRAAAQRSLDFNAISIQAIRARQLGAQYMVMRPNARQVARMQQLAAVTPAAAAGTRSTKDAGRKRSRDPASPLDRHPLQELTLGGQSSQEQLVQQRRQQQEQAPTLQPPAGSDGGTWLKDAAHRPY</sequence>
<evidence type="ECO:0000256" key="1">
    <source>
        <dbReference type="SAM" id="MobiDB-lite"/>
    </source>
</evidence>
<proteinExistence type="predicted"/>
<feature type="compositionally biased region" description="Basic and acidic residues" evidence="1">
    <location>
        <begin position="88"/>
        <end position="99"/>
    </location>
</feature>
<keyword evidence="3" id="KW-1185">Reference proteome</keyword>
<comment type="caution">
    <text evidence="2">The sequence shown here is derived from an EMBL/GenBank/DDBJ whole genome shotgun (WGS) entry which is preliminary data.</text>
</comment>
<evidence type="ECO:0000313" key="3">
    <source>
        <dbReference type="Proteomes" id="UP000239899"/>
    </source>
</evidence>
<feature type="region of interest" description="Disordered" evidence="1">
    <location>
        <begin position="27"/>
        <end position="122"/>
    </location>
</feature>
<feature type="compositionally biased region" description="Basic and acidic residues" evidence="1">
    <location>
        <begin position="113"/>
        <end position="122"/>
    </location>
</feature>
<feature type="compositionally biased region" description="Low complexity" evidence="1">
    <location>
        <begin position="39"/>
        <end position="59"/>
    </location>
</feature>
<gene>
    <name evidence="2" type="ORF">C2E21_2024</name>
</gene>
<feature type="compositionally biased region" description="Low complexity" evidence="1">
    <location>
        <begin position="201"/>
        <end position="220"/>
    </location>
</feature>
<dbReference type="EMBL" id="LHPG02000003">
    <property type="protein sequence ID" value="PRW59640.1"/>
    <property type="molecule type" value="Genomic_DNA"/>
</dbReference>
<reference evidence="2 3" key="1">
    <citation type="journal article" date="2018" name="Plant J.">
        <title>Genome sequences of Chlorella sorokiniana UTEX 1602 and Micractinium conductrix SAG 241.80: implications to maltose excretion by a green alga.</title>
        <authorList>
            <person name="Arriola M.B."/>
            <person name="Velmurugan N."/>
            <person name="Zhang Y."/>
            <person name="Plunkett M.H."/>
            <person name="Hondzo H."/>
            <person name="Barney B.M."/>
        </authorList>
    </citation>
    <scope>NUCLEOTIDE SEQUENCE [LARGE SCALE GENOMIC DNA]</scope>
    <source>
        <strain evidence="3">UTEX 1602</strain>
    </source>
</reference>
<dbReference type="OrthoDB" id="10455267at2759"/>